<name>A0A0E9X6C7_ANGAN</name>
<sequence>MNKSTNRALNVLPLRNGMCSAQHIYILKFPTILKLLLMSCTSGNDKLSAQRPQWSCGQTQCSTFTYKDSELIAQISATKASWHRILGYQNLSYSTPT</sequence>
<proteinExistence type="predicted"/>
<reference evidence="1" key="1">
    <citation type="submission" date="2014-11" db="EMBL/GenBank/DDBJ databases">
        <authorList>
            <person name="Amaro Gonzalez C."/>
        </authorList>
    </citation>
    <scope>NUCLEOTIDE SEQUENCE</scope>
</reference>
<protein>
    <submittedName>
        <fullName evidence="1">Uncharacterized protein</fullName>
    </submittedName>
</protein>
<evidence type="ECO:0000313" key="1">
    <source>
        <dbReference type="EMBL" id="JAH98262.1"/>
    </source>
</evidence>
<organism evidence="1">
    <name type="scientific">Anguilla anguilla</name>
    <name type="common">European freshwater eel</name>
    <name type="synonym">Muraena anguilla</name>
    <dbReference type="NCBI Taxonomy" id="7936"/>
    <lineage>
        <taxon>Eukaryota</taxon>
        <taxon>Metazoa</taxon>
        <taxon>Chordata</taxon>
        <taxon>Craniata</taxon>
        <taxon>Vertebrata</taxon>
        <taxon>Euteleostomi</taxon>
        <taxon>Actinopterygii</taxon>
        <taxon>Neopterygii</taxon>
        <taxon>Teleostei</taxon>
        <taxon>Anguilliformes</taxon>
        <taxon>Anguillidae</taxon>
        <taxon>Anguilla</taxon>
    </lineage>
</organism>
<dbReference type="AlphaFoldDB" id="A0A0E9X6C7"/>
<dbReference type="EMBL" id="GBXM01010315">
    <property type="protein sequence ID" value="JAH98262.1"/>
    <property type="molecule type" value="Transcribed_RNA"/>
</dbReference>
<accession>A0A0E9X6C7</accession>
<reference evidence="1" key="2">
    <citation type="journal article" date="2015" name="Fish Shellfish Immunol.">
        <title>Early steps in the European eel (Anguilla anguilla)-Vibrio vulnificus interaction in the gills: Role of the RtxA13 toxin.</title>
        <authorList>
            <person name="Callol A."/>
            <person name="Pajuelo D."/>
            <person name="Ebbesson L."/>
            <person name="Teles M."/>
            <person name="MacKenzie S."/>
            <person name="Amaro C."/>
        </authorList>
    </citation>
    <scope>NUCLEOTIDE SEQUENCE</scope>
</reference>